<dbReference type="OrthoDB" id="3650389at2759"/>
<dbReference type="EMBL" id="ML977321">
    <property type="protein sequence ID" value="KAF2116318.1"/>
    <property type="molecule type" value="Genomic_DNA"/>
</dbReference>
<sequence length="361" mass="39923">MSGIPSVATNLVSDGKRMREIWKPSDGDGHDNAGLVERSMNNIKGHPTWKVFMGEMPTAFQRGTQDEPPHYCYLDDYACHAVLASKAYTNEELNKFWPFDFNQQGVVKQGRKNRGRPAFTNDSKTDFVKTPMRSKKLLYVFSGEPQYTNYAPVRPKRLTKMEKQVEDEMAEEMAAVRSQAVEEIAKKTLVTTSEAAKKYSEAIIKGHATGRYPDLSRIDADEIRTQVGSGNQASRTLSTKKGKAKAARPGFPSYSPKPVSLPPCGASPSPFGKLTRGAPKPAEAGVLPEVTDQPPFNSMRKRRAASVDDTVSRKRFQLSDSASLSKASAMNLDGANDDEATHRNTREEKLYSPRSSHSISN</sequence>
<reference evidence="2" key="1">
    <citation type="journal article" date="2020" name="Stud. Mycol.">
        <title>101 Dothideomycetes genomes: a test case for predicting lifestyles and emergence of pathogens.</title>
        <authorList>
            <person name="Haridas S."/>
            <person name="Albert R."/>
            <person name="Binder M."/>
            <person name="Bloem J."/>
            <person name="Labutti K."/>
            <person name="Salamov A."/>
            <person name="Andreopoulos B."/>
            <person name="Baker S."/>
            <person name="Barry K."/>
            <person name="Bills G."/>
            <person name="Bluhm B."/>
            <person name="Cannon C."/>
            <person name="Castanera R."/>
            <person name="Culley D."/>
            <person name="Daum C."/>
            <person name="Ezra D."/>
            <person name="Gonzalez J."/>
            <person name="Henrissat B."/>
            <person name="Kuo A."/>
            <person name="Liang C."/>
            <person name="Lipzen A."/>
            <person name="Lutzoni F."/>
            <person name="Magnuson J."/>
            <person name="Mondo S."/>
            <person name="Nolan M."/>
            <person name="Ohm R."/>
            <person name="Pangilinan J."/>
            <person name="Park H.-J."/>
            <person name="Ramirez L."/>
            <person name="Alfaro M."/>
            <person name="Sun H."/>
            <person name="Tritt A."/>
            <person name="Yoshinaga Y."/>
            <person name="Zwiers L.-H."/>
            <person name="Turgeon B."/>
            <person name="Goodwin S."/>
            <person name="Spatafora J."/>
            <person name="Crous P."/>
            <person name="Grigoriev I."/>
        </authorList>
    </citation>
    <scope>NUCLEOTIDE SEQUENCE</scope>
    <source>
        <strain evidence="2">CBS 627.86</strain>
    </source>
</reference>
<organism evidence="2 3">
    <name type="scientific">Lophiotrema nucula</name>
    <dbReference type="NCBI Taxonomy" id="690887"/>
    <lineage>
        <taxon>Eukaryota</taxon>
        <taxon>Fungi</taxon>
        <taxon>Dikarya</taxon>
        <taxon>Ascomycota</taxon>
        <taxon>Pezizomycotina</taxon>
        <taxon>Dothideomycetes</taxon>
        <taxon>Pleosporomycetidae</taxon>
        <taxon>Pleosporales</taxon>
        <taxon>Lophiotremataceae</taxon>
        <taxon>Lophiotrema</taxon>
    </lineage>
</organism>
<gene>
    <name evidence="2" type="ORF">BDV96DRAFT_48166</name>
</gene>
<keyword evidence="3" id="KW-1185">Reference proteome</keyword>
<feature type="region of interest" description="Disordered" evidence="1">
    <location>
        <begin position="226"/>
        <end position="361"/>
    </location>
</feature>
<feature type="compositionally biased region" description="Polar residues" evidence="1">
    <location>
        <begin position="226"/>
        <end position="237"/>
    </location>
</feature>
<evidence type="ECO:0000313" key="3">
    <source>
        <dbReference type="Proteomes" id="UP000799770"/>
    </source>
</evidence>
<evidence type="ECO:0000256" key="1">
    <source>
        <dbReference type="SAM" id="MobiDB-lite"/>
    </source>
</evidence>
<protein>
    <submittedName>
        <fullName evidence="2">Uncharacterized protein</fullName>
    </submittedName>
</protein>
<feature type="compositionally biased region" description="Basic and acidic residues" evidence="1">
    <location>
        <begin position="339"/>
        <end position="351"/>
    </location>
</feature>
<feature type="compositionally biased region" description="Low complexity" evidence="1">
    <location>
        <begin position="318"/>
        <end position="329"/>
    </location>
</feature>
<name>A0A6A5ZD55_9PLEO</name>
<accession>A0A6A5ZD55</accession>
<proteinExistence type="predicted"/>
<dbReference type="AlphaFoldDB" id="A0A6A5ZD55"/>
<dbReference type="Proteomes" id="UP000799770">
    <property type="component" value="Unassembled WGS sequence"/>
</dbReference>
<evidence type="ECO:0000313" key="2">
    <source>
        <dbReference type="EMBL" id="KAF2116318.1"/>
    </source>
</evidence>